<dbReference type="InterPro" id="IPR005135">
    <property type="entry name" value="Endo/exonuclease/phosphatase"/>
</dbReference>
<dbReference type="Proteomes" id="UP000186817">
    <property type="component" value="Unassembled WGS sequence"/>
</dbReference>
<name>A0A1Q9DVH8_SYMMI</name>
<dbReference type="Pfam" id="PF03372">
    <property type="entry name" value="Exo_endo_phos"/>
    <property type="match status" value="1"/>
</dbReference>
<feature type="region of interest" description="Disordered" evidence="1">
    <location>
        <begin position="241"/>
        <end position="275"/>
    </location>
</feature>
<sequence length="933" mass="101404">MGLKPVPIVDGIAALPVQSPGKGSVQPCIIQKQDGSVAVEWASIALDDEELEDFVDRRMSVMLARLSSSPAGAVECAVDLADNRLSQAEPLAKMLQSLREAALHVTTLRLHKNRYDDSAAATLAEHIRAAADQGRPLMQLHLSNNSLSEAGLRLLIEAAHRSKGYPRSTDCAKLKSLGADSGRRVLWLRAENQDPPIARPRDFLDACSSSGMPVCVLADGSGQKPPVDAVVQMHEYFLSAPHGRSSAKGSGRTKGQESKSGTTGPPARFGKGKGKYDSLTTASGMPFKVVQRGDGVVCIHGAGACMDDVELEGMAMHELDKLLSRLPSSPAGAVECAVDLADNRLSQAEPLAKMLQSLREAALHVTTLRLHKNRYDDSAAATLAEHIRAAADQGRPLMQLHLSNNSLSEAGLRLLIEAAHRSKGYPRSTDCAKLKSLGADSGRRVLWLRAENQDPPIARPRDFLDACSSSGMPVCVLADGSGQKPPVDAVVQMHEYFLKQRSPGCSHNPTELRAASQTTNFHLSPQSFVRILRMFETEKFEALTRCETGCADLPTECAGVDPNLRAVEEGHLHAVTLVNDEVAQRCVAPRTGWHKMGSMAWKLLVAAVLCHTTRADELARVRANLTFASSNFWRVSDIVVGGHQWCRAHVPDSSWSLSCKGGLRAKVLTYNLFWWNLFGLRGGEGRRSGRLIASTAWPDPYDFMGFQECDDIERVVHDAGLQNEYTRIQGPHALGVAYRKATWQELGRGQSDIAEDRRDQWYGQRAVQWVRVKHRQNSRTVLFLNFHGPLPLSSGGKCGCEATAYNIMRVIGENAESNDDVILVGDFNSVTGSPTIQKLSERMHRVFSGNSHGGVDHIFSSCPSVKGTWNLGTGGSDHDALSLMHTIELCRQEAEQSPFVLTYLNWALSAIPDTKAAAGPICGAAPRALLPPR</sequence>
<dbReference type="SUPFAM" id="SSF56219">
    <property type="entry name" value="DNase I-like"/>
    <property type="match status" value="1"/>
</dbReference>
<keyword evidence="4" id="KW-1185">Reference proteome</keyword>
<dbReference type="SUPFAM" id="SSF52047">
    <property type="entry name" value="RNI-like"/>
    <property type="match status" value="1"/>
</dbReference>
<evidence type="ECO:0000256" key="1">
    <source>
        <dbReference type="SAM" id="MobiDB-lite"/>
    </source>
</evidence>
<feature type="domain" description="Endonuclease/exonuclease/phosphatase" evidence="2">
    <location>
        <begin position="674"/>
        <end position="878"/>
    </location>
</feature>
<evidence type="ECO:0000313" key="3">
    <source>
        <dbReference type="EMBL" id="OLP99151.1"/>
    </source>
</evidence>
<organism evidence="3 4">
    <name type="scientific">Symbiodinium microadriaticum</name>
    <name type="common">Dinoflagellate</name>
    <name type="synonym">Zooxanthella microadriatica</name>
    <dbReference type="NCBI Taxonomy" id="2951"/>
    <lineage>
        <taxon>Eukaryota</taxon>
        <taxon>Sar</taxon>
        <taxon>Alveolata</taxon>
        <taxon>Dinophyceae</taxon>
        <taxon>Suessiales</taxon>
        <taxon>Symbiodiniaceae</taxon>
        <taxon>Symbiodinium</taxon>
    </lineage>
</organism>
<evidence type="ECO:0000313" key="4">
    <source>
        <dbReference type="Proteomes" id="UP000186817"/>
    </source>
</evidence>
<comment type="caution">
    <text evidence="3">The sequence shown here is derived from an EMBL/GenBank/DDBJ whole genome shotgun (WGS) entry which is preliminary data.</text>
</comment>
<proteinExistence type="predicted"/>
<protein>
    <recommendedName>
        <fullName evidence="2">Endonuclease/exonuclease/phosphatase domain-containing protein</fullName>
    </recommendedName>
</protein>
<accession>A0A1Q9DVH8</accession>
<dbReference type="Gene3D" id="3.60.10.10">
    <property type="entry name" value="Endonuclease/exonuclease/phosphatase"/>
    <property type="match status" value="1"/>
</dbReference>
<dbReference type="InterPro" id="IPR036691">
    <property type="entry name" value="Endo/exonu/phosph_ase_sf"/>
</dbReference>
<dbReference type="AlphaFoldDB" id="A0A1Q9DVH8"/>
<dbReference type="InterPro" id="IPR032675">
    <property type="entry name" value="LRR_dom_sf"/>
</dbReference>
<dbReference type="OrthoDB" id="407287at2759"/>
<evidence type="ECO:0000259" key="2">
    <source>
        <dbReference type="Pfam" id="PF03372"/>
    </source>
</evidence>
<dbReference type="Gene3D" id="3.80.10.10">
    <property type="entry name" value="Ribonuclease Inhibitor"/>
    <property type="match status" value="2"/>
</dbReference>
<gene>
    <name evidence="3" type="ORF">AK812_SmicGene18329</name>
</gene>
<reference evidence="3 4" key="1">
    <citation type="submission" date="2016-02" db="EMBL/GenBank/DDBJ databases">
        <title>Genome analysis of coral dinoflagellate symbionts highlights evolutionary adaptations to a symbiotic lifestyle.</title>
        <authorList>
            <person name="Aranda M."/>
            <person name="Li Y."/>
            <person name="Liew Y.J."/>
            <person name="Baumgarten S."/>
            <person name="Simakov O."/>
            <person name="Wilson M."/>
            <person name="Piel J."/>
            <person name="Ashoor H."/>
            <person name="Bougouffa S."/>
            <person name="Bajic V.B."/>
            <person name="Ryu T."/>
            <person name="Ravasi T."/>
            <person name="Bayer T."/>
            <person name="Micklem G."/>
            <person name="Kim H."/>
            <person name="Bhak J."/>
            <person name="Lajeunesse T.C."/>
            <person name="Voolstra C.R."/>
        </authorList>
    </citation>
    <scope>NUCLEOTIDE SEQUENCE [LARGE SCALE GENOMIC DNA]</scope>
    <source>
        <strain evidence="3 4">CCMP2467</strain>
    </source>
</reference>
<dbReference type="EMBL" id="LSRX01000373">
    <property type="protein sequence ID" value="OLP99151.1"/>
    <property type="molecule type" value="Genomic_DNA"/>
</dbReference>